<dbReference type="AlphaFoldDB" id="A0A6U4JJW1"/>
<feature type="chain" id="PRO_5036393917" description="Prolyl 4-hydroxylase alpha subunit domain-containing protein" evidence="1">
    <location>
        <begin position="19"/>
        <end position="275"/>
    </location>
</feature>
<dbReference type="EMBL" id="HBGJ01035430">
    <property type="protein sequence ID" value="CAD9264055.1"/>
    <property type="molecule type" value="Transcribed_RNA"/>
</dbReference>
<evidence type="ECO:0000313" key="2">
    <source>
        <dbReference type="EMBL" id="CAD9264054.1"/>
    </source>
</evidence>
<organism evidence="3">
    <name type="scientific">Phaeomonas parva</name>
    <dbReference type="NCBI Taxonomy" id="124430"/>
    <lineage>
        <taxon>Eukaryota</taxon>
        <taxon>Sar</taxon>
        <taxon>Stramenopiles</taxon>
        <taxon>Ochrophyta</taxon>
        <taxon>Pinguiophyceae</taxon>
        <taxon>Pinguiochrysidales</taxon>
        <taxon>Pinguiochrysidaceae</taxon>
        <taxon>Phaeomonas</taxon>
    </lineage>
</organism>
<dbReference type="EMBL" id="HBGJ01035429">
    <property type="protein sequence ID" value="CAD9264054.1"/>
    <property type="molecule type" value="Transcribed_RNA"/>
</dbReference>
<reference evidence="3" key="1">
    <citation type="submission" date="2021-01" db="EMBL/GenBank/DDBJ databases">
        <authorList>
            <person name="Corre E."/>
            <person name="Pelletier E."/>
            <person name="Niang G."/>
            <person name="Scheremetjew M."/>
            <person name="Finn R."/>
            <person name="Kale V."/>
            <person name="Holt S."/>
            <person name="Cochrane G."/>
            <person name="Meng A."/>
            <person name="Brown T."/>
            <person name="Cohen L."/>
        </authorList>
    </citation>
    <scope>NUCLEOTIDE SEQUENCE</scope>
    <source>
        <strain evidence="3">CCMP2877</strain>
    </source>
</reference>
<name>A0A6U4JJW1_9STRA</name>
<gene>
    <name evidence="2" type="ORF">PPAR1163_LOCUS22440</name>
    <name evidence="3" type="ORF">PPAR1163_LOCUS22441</name>
</gene>
<accession>A0A6U4JJW1</accession>
<feature type="signal peptide" evidence="1">
    <location>
        <begin position="1"/>
        <end position="18"/>
    </location>
</feature>
<evidence type="ECO:0008006" key="4">
    <source>
        <dbReference type="Google" id="ProtNLM"/>
    </source>
</evidence>
<sequence>MIVAAAFPLLLLYHAVQKAMLMFVDRDYRPGNRYASASGPLCWLEMLWERLAGLAPALHPSSDALLRDAKGSDEKREVVVVDDFYGPEELQRVRRAALAAPMANYEKGWFSTANVPEEVDAAADGVISKLWTPSFMDSTRRRLEGAVGRRIDAESFASSLRAAVEWPGALHVKYAENVLSTSSCAIHTHSDYGVDGFAAIVYLDANASEPEAVGTSFWQRKSSGRMLEDSPLFDARISRYRCMLRVAARPNRCVIAPARMLHRGESGCVRRSPGA</sequence>
<keyword evidence="1" id="KW-0732">Signal</keyword>
<evidence type="ECO:0000256" key="1">
    <source>
        <dbReference type="SAM" id="SignalP"/>
    </source>
</evidence>
<proteinExistence type="predicted"/>
<evidence type="ECO:0000313" key="3">
    <source>
        <dbReference type="EMBL" id="CAD9264055.1"/>
    </source>
</evidence>
<protein>
    <recommendedName>
        <fullName evidence="4">Prolyl 4-hydroxylase alpha subunit domain-containing protein</fullName>
    </recommendedName>
</protein>